<reference evidence="3" key="1">
    <citation type="journal article" date="2023" name="Mol. Phylogenet. Evol.">
        <title>Genome-scale phylogeny and comparative genomics of the fungal order Sordariales.</title>
        <authorList>
            <person name="Hensen N."/>
            <person name="Bonometti L."/>
            <person name="Westerberg I."/>
            <person name="Brannstrom I.O."/>
            <person name="Guillou S."/>
            <person name="Cros-Aarteil S."/>
            <person name="Calhoun S."/>
            <person name="Haridas S."/>
            <person name="Kuo A."/>
            <person name="Mondo S."/>
            <person name="Pangilinan J."/>
            <person name="Riley R."/>
            <person name="LaButti K."/>
            <person name="Andreopoulos B."/>
            <person name="Lipzen A."/>
            <person name="Chen C."/>
            <person name="Yan M."/>
            <person name="Daum C."/>
            <person name="Ng V."/>
            <person name="Clum A."/>
            <person name="Steindorff A."/>
            <person name="Ohm R.A."/>
            <person name="Martin F."/>
            <person name="Silar P."/>
            <person name="Natvig D.O."/>
            <person name="Lalanne C."/>
            <person name="Gautier V."/>
            <person name="Ament-Velasquez S.L."/>
            <person name="Kruys A."/>
            <person name="Hutchinson M.I."/>
            <person name="Powell A.J."/>
            <person name="Barry K."/>
            <person name="Miller A.N."/>
            <person name="Grigoriev I.V."/>
            <person name="Debuchy R."/>
            <person name="Gladieux P."/>
            <person name="Hiltunen Thoren M."/>
            <person name="Johannesson H."/>
        </authorList>
    </citation>
    <scope>NUCLEOTIDE SEQUENCE</scope>
    <source>
        <strain evidence="3">CBS 168.71</strain>
    </source>
</reference>
<evidence type="ECO:0000313" key="3">
    <source>
        <dbReference type="EMBL" id="KAK3298515.1"/>
    </source>
</evidence>
<dbReference type="RefSeq" id="XP_062662029.1">
    <property type="nucleotide sequence ID" value="XM_062803065.1"/>
</dbReference>
<keyword evidence="1" id="KW-0175">Coiled coil</keyword>
<sequence length="272" mass="30575">MSPPTTDVRAIAAAALDLSSLTSQGGHVTAISAPALVLPPLESRSYPAPSNRLPRLPPLNSVFFPWAPIQFQQHHPYLQQPAIATGACVSPPRYPEAALHPHLLLHPPVSTPAPLPRPRDWPSEPGRPSQNALNINKQHAETHSGSGRPGQHRLAGPEAGEGQNEEGRAQPVLPPRKLVERFRASLEEQLELDYRCLDQRARQLKQAELAELDREKKTYKLQAKEAEAIADEKQRAYQLDRVKRNHVKRVVSIRKRHRRYPRAQEVWQISKR</sequence>
<protein>
    <submittedName>
        <fullName evidence="3">Uncharacterized protein</fullName>
    </submittedName>
</protein>
<reference evidence="3" key="2">
    <citation type="submission" date="2023-06" db="EMBL/GenBank/DDBJ databases">
        <authorList>
            <consortium name="Lawrence Berkeley National Laboratory"/>
            <person name="Haridas S."/>
            <person name="Hensen N."/>
            <person name="Bonometti L."/>
            <person name="Westerberg I."/>
            <person name="Brannstrom I.O."/>
            <person name="Guillou S."/>
            <person name="Cros-Aarteil S."/>
            <person name="Calhoun S."/>
            <person name="Kuo A."/>
            <person name="Mondo S."/>
            <person name="Pangilinan J."/>
            <person name="Riley R."/>
            <person name="Labutti K."/>
            <person name="Andreopoulos B."/>
            <person name="Lipzen A."/>
            <person name="Chen C."/>
            <person name="Yanf M."/>
            <person name="Daum C."/>
            <person name="Ng V."/>
            <person name="Clum A."/>
            <person name="Steindorff A."/>
            <person name="Ohm R."/>
            <person name="Martin F."/>
            <person name="Silar P."/>
            <person name="Natvig D."/>
            <person name="Lalanne C."/>
            <person name="Gautier V."/>
            <person name="Ament-Velasquez S.L."/>
            <person name="Kruys A."/>
            <person name="Hutchinson M.I."/>
            <person name="Powell A.J."/>
            <person name="Barry K."/>
            <person name="Miller A.N."/>
            <person name="Grigoriev I.V."/>
            <person name="Debuchy R."/>
            <person name="Gladieux P."/>
            <person name="Thoren M.H."/>
            <person name="Johannesson H."/>
        </authorList>
    </citation>
    <scope>NUCLEOTIDE SEQUENCE</scope>
    <source>
        <strain evidence="3">CBS 168.71</strain>
    </source>
</reference>
<feature type="compositionally biased region" description="Polar residues" evidence="2">
    <location>
        <begin position="128"/>
        <end position="137"/>
    </location>
</feature>
<dbReference type="GeneID" id="87840013"/>
<dbReference type="Proteomes" id="UP001278766">
    <property type="component" value="Unassembled WGS sequence"/>
</dbReference>
<comment type="caution">
    <text evidence="3">The sequence shown here is derived from an EMBL/GenBank/DDBJ whole genome shotgun (WGS) entry which is preliminary data.</text>
</comment>
<evidence type="ECO:0000256" key="2">
    <source>
        <dbReference type="SAM" id="MobiDB-lite"/>
    </source>
</evidence>
<evidence type="ECO:0000313" key="4">
    <source>
        <dbReference type="Proteomes" id="UP001278766"/>
    </source>
</evidence>
<dbReference type="EMBL" id="JAUEPN010000002">
    <property type="protein sequence ID" value="KAK3298515.1"/>
    <property type="molecule type" value="Genomic_DNA"/>
</dbReference>
<name>A0AAE0HL47_9PEZI</name>
<proteinExistence type="predicted"/>
<accession>A0AAE0HL47</accession>
<evidence type="ECO:0000256" key="1">
    <source>
        <dbReference type="SAM" id="Coils"/>
    </source>
</evidence>
<gene>
    <name evidence="3" type="ORF">B0H64DRAFT_385375</name>
</gene>
<organism evidence="3 4">
    <name type="scientific">Chaetomium fimeti</name>
    <dbReference type="NCBI Taxonomy" id="1854472"/>
    <lineage>
        <taxon>Eukaryota</taxon>
        <taxon>Fungi</taxon>
        <taxon>Dikarya</taxon>
        <taxon>Ascomycota</taxon>
        <taxon>Pezizomycotina</taxon>
        <taxon>Sordariomycetes</taxon>
        <taxon>Sordariomycetidae</taxon>
        <taxon>Sordariales</taxon>
        <taxon>Chaetomiaceae</taxon>
        <taxon>Chaetomium</taxon>
    </lineage>
</organism>
<keyword evidence="4" id="KW-1185">Reference proteome</keyword>
<dbReference type="AlphaFoldDB" id="A0AAE0HL47"/>
<feature type="region of interest" description="Disordered" evidence="2">
    <location>
        <begin position="108"/>
        <end position="172"/>
    </location>
</feature>
<feature type="coiled-coil region" evidence="1">
    <location>
        <begin position="187"/>
        <end position="236"/>
    </location>
</feature>